<accession>A0ABW8SQU5</accession>
<evidence type="ECO:0000313" key="2">
    <source>
        <dbReference type="Proteomes" id="UP001623660"/>
    </source>
</evidence>
<sequence>MLIHGRDNPIVKNKTIGLFFMQLSKITVYETVFFNMVLSFWLELPLKLFILRISLRHKKTSNSIFDFFCMAKVFLEYRKSSILGCLEYCVKLLTLQKGGSSAAIQT</sequence>
<evidence type="ECO:0000313" key="1">
    <source>
        <dbReference type="EMBL" id="MFL0198161.1"/>
    </source>
</evidence>
<dbReference type="Proteomes" id="UP001623660">
    <property type="component" value="Unassembled WGS sequence"/>
</dbReference>
<dbReference type="EMBL" id="JBJHZX010000049">
    <property type="protein sequence ID" value="MFL0198161.1"/>
    <property type="molecule type" value="Genomic_DNA"/>
</dbReference>
<dbReference type="RefSeq" id="WP_406794270.1">
    <property type="nucleotide sequence ID" value="NZ_JBJHZX010000049.1"/>
</dbReference>
<keyword evidence="2" id="KW-1185">Reference proteome</keyword>
<comment type="caution">
    <text evidence="1">The sequence shown here is derived from an EMBL/GenBank/DDBJ whole genome shotgun (WGS) entry which is preliminary data.</text>
</comment>
<protein>
    <submittedName>
        <fullName evidence="1">Uncharacterized protein</fullName>
    </submittedName>
</protein>
<reference evidence="1 2" key="1">
    <citation type="submission" date="2024-11" db="EMBL/GenBank/DDBJ databases">
        <authorList>
            <person name="Heng Y.C."/>
            <person name="Lim A.C.H."/>
            <person name="Lee J.K.Y."/>
            <person name="Kittelmann S."/>
        </authorList>
    </citation>
    <scope>NUCLEOTIDE SEQUENCE [LARGE SCALE GENOMIC DNA]</scope>
    <source>
        <strain evidence="1 2">WILCCON 0269</strain>
    </source>
</reference>
<proteinExistence type="predicted"/>
<gene>
    <name evidence="1" type="ORF">ACJDU8_21720</name>
</gene>
<name>A0ABW8SQU5_9CLOT</name>
<organism evidence="1 2">
    <name type="scientific">Candidatus Clostridium eludens</name>
    <dbReference type="NCBI Taxonomy" id="3381663"/>
    <lineage>
        <taxon>Bacteria</taxon>
        <taxon>Bacillati</taxon>
        <taxon>Bacillota</taxon>
        <taxon>Clostridia</taxon>
        <taxon>Eubacteriales</taxon>
        <taxon>Clostridiaceae</taxon>
        <taxon>Clostridium</taxon>
    </lineage>
</organism>